<sequence>MADTKVEGPRGLDLLTPLADKVRVRGLDPGDATLLTDHLLRLPARDLSTRFHGGMSDDSVRSYVARINWRDTLIFGAFIEGQLRAVAELILPARGAEGEVAVSVEAPFQRMGLGRVLVLAAILAARRVGLQTIRLTYQPRNFAMRALAAELGAKSAGESQQIDGVVRILQRGENRPGA</sequence>
<dbReference type="Pfam" id="PF00583">
    <property type="entry name" value="Acetyltransf_1"/>
    <property type="match status" value="1"/>
</dbReference>
<keyword evidence="3" id="KW-1185">Reference proteome</keyword>
<reference evidence="2 3" key="1">
    <citation type="submission" date="2022-03" db="EMBL/GenBank/DDBJ databases">
        <authorList>
            <person name="He Y."/>
        </authorList>
    </citation>
    <scope>NUCLEOTIDE SEQUENCE [LARGE SCALE GENOMIC DNA]</scope>
    <source>
        <strain evidence="2 3">TK19116</strain>
    </source>
</reference>
<evidence type="ECO:0000313" key="3">
    <source>
        <dbReference type="Proteomes" id="UP001203945"/>
    </source>
</evidence>
<dbReference type="Proteomes" id="UP001203945">
    <property type="component" value="Unassembled WGS sequence"/>
</dbReference>
<comment type="caution">
    <text evidence="2">The sequence shown here is derived from an EMBL/GenBank/DDBJ whole genome shotgun (WGS) entry which is preliminary data.</text>
</comment>
<gene>
    <name evidence="2" type="ORF">MLD63_10105</name>
</gene>
<dbReference type="CDD" id="cd04301">
    <property type="entry name" value="NAT_SF"/>
    <property type="match status" value="1"/>
</dbReference>
<dbReference type="EMBL" id="JAKZEU010000003">
    <property type="protein sequence ID" value="MCQ0970777.1"/>
    <property type="molecule type" value="Genomic_DNA"/>
</dbReference>
<dbReference type="InterPro" id="IPR016181">
    <property type="entry name" value="Acyl_CoA_acyltransferase"/>
</dbReference>
<protein>
    <submittedName>
        <fullName evidence="2">GNAT family N-acetyltransferase</fullName>
    </submittedName>
</protein>
<dbReference type="SUPFAM" id="SSF55729">
    <property type="entry name" value="Acyl-CoA N-acyltransferases (Nat)"/>
    <property type="match status" value="1"/>
</dbReference>
<proteinExistence type="predicted"/>
<name>A0ABT1MR38_9RHOB</name>
<organism evidence="2 3">
    <name type="scientific">Paracoccus albicereus</name>
    <dbReference type="NCBI Taxonomy" id="2922394"/>
    <lineage>
        <taxon>Bacteria</taxon>
        <taxon>Pseudomonadati</taxon>
        <taxon>Pseudomonadota</taxon>
        <taxon>Alphaproteobacteria</taxon>
        <taxon>Rhodobacterales</taxon>
        <taxon>Paracoccaceae</taxon>
        <taxon>Paracoccus</taxon>
    </lineage>
</organism>
<accession>A0ABT1MR38</accession>
<dbReference type="PROSITE" id="PS51186">
    <property type="entry name" value="GNAT"/>
    <property type="match status" value="1"/>
</dbReference>
<evidence type="ECO:0000259" key="1">
    <source>
        <dbReference type="PROSITE" id="PS51186"/>
    </source>
</evidence>
<feature type="domain" description="N-acetyltransferase" evidence="1">
    <location>
        <begin position="22"/>
        <end position="173"/>
    </location>
</feature>
<dbReference type="InterPro" id="IPR000182">
    <property type="entry name" value="GNAT_dom"/>
</dbReference>
<dbReference type="Gene3D" id="3.40.630.30">
    <property type="match status" value="1"/>
</dbReference>
<evidence type="ECO:0000313" key="2">
    <source>
        <dbReference type="EMBL" id="MCQ0970777.1"/>
    </source>
</evidence>